<comment type="caution">
    <text evidence="1">The sequence shown here is derived from an EMBL/GenBank/DDBJ whole genome shotgun (WGS) entry which is preliminary data.</text>
</comment>
<feature type="non-terminal residue" evidence="1">
    <location>
        <position position="42"/>
    </location>
</feature>
<dbReference type="Proteomes" id="UP000676336">
    <property type="component" value="Unassembled WGS sequence"/>
</dbReference>
<evidence type="ECO:0000313" key="2">
    <source>
        <dbReference type="Proteomes" id="UP000676336"/>
    </source>
</evidence>
<name>A0A8S2XSC5_9BILA</name>
<evidence type="ECO:0000313" key="1">
    <source>
        <dbReference type="EMBL" id="CAF4512331.1"/>
    </source>
</evidence>
<proteinExistence type="predicted"/>
<protein>
    <submittedName>
        <fullName evidence="1">Uncharacterized protein</fullName>
    </submittedName>
</protein>
<sequence>MADLYFHTLGNCVRNENENLSAVALQQIALHISDEAELSPRL</sequence>
<dbReference type="AlphaFoldDB" id="A0A8S2XSC5"/>
<reference evidence="1" key="1">
    <citation type="submission" date="2021-02" db="EMBL/GenBank/DDBJ databases">
        <authorList>
            <person name="Nowell W R."/>
        </authorList>
    </citation>
    <scope>NUCLEOTIDE SEQUENCE</scope>
</reference>
<organism evidence="1 2">
    <name type="scientific">Rotaria magnacalcarata</name>
    <dbReference type="NCBI Taxonomy" id="392030"/>
    <lineage>
        <taxon>Eukaryota</taxon>
        <taxon>Metazoa</taxon>
        <taxon>Spiralia</taxon>
        <taxon>Gnathifera</taxon>
        <taxon>Rotifera</taxon>
        <taxon>Eurotatoria</taxon>
        <taxon>Bdelloidea</taxon>
        <taxon>Philodinida</taxon>
        <taxon>Philodinidae</taxon>
        <taxon>Rotaria</taxon>
    </lineage>
</organism>
<accession>A0A8S2XSC5</accession>
<dbReference type="EMBL" id="CAJOBI010084422">
    <property type="protein sequence ID" value="CAF4512331.1"/>
    <property type="molecule type" value="Genomic_DNA"/>
</dbReference>
<gene>
    <name evidence="1" type="ORF">SMN809_LOCUS35419</name>
</gene>